<dbReference type="Proteomes" id="UP000824120">
    <property type="component" value="Chromosome 2"/>
</dbReference>
<evidence type="ECO:0000313" key="2">
    <source>
        <dbReference type="Proteomes" id="UP000824120"/>
    </source>
</evidence>
<gene>
    <name evidence="1" type="ORF">H5410_005100</name>
</gene>
<dbReference type="EMBL" id="JACXVP010000002">
    <property type="protein sequence ID" value="KAG5619882.1"/>
    <property type="molecule type" value="Genomic_DNA"/>
</dbReference>
<sequence>MAIARNRWIAKEASHGGTTFRKSNESFSESSASRNELLNRCIVGRFTGMVDNLPTCSSLQEYQSRQGVEEGDISLIQEEGVDGTELESEEGNQLVLLNECRFFDCRRNDSSED</sequence>
<protein>
    <submittedName>
        <fullName evidence="1">Uncharacterized protein</fullName>
    </submittedName>
</protein>
<name>A0A9J6A685_SOLCO</name>
<evidence type="ECO:0000313" key="1">
    <source>
        <dbReference type="EMBL" id="KAG5619882.1"/>
    </source>
</evidence>
<organism evidence="1 2">
    <name type="scientific">Solanum commersonii</name>
    <name type="common">Commerson's wild potato</name>
    <name type="synonym">Commerson's nightshade</name>
    <dbReference type="NCBI Taxonomy" id="4109"/>
    <lineage>
        <taxon>Eukaryota</taxon>
        <taxon>Viridiplantae</taxon>
        <taxon>Streptophyta</taxon>
        <taxon>Embryophyta</taxon>
        <taxon>Tracheophyta</taxon>
        <taxon>Spermatophyta</taxon>
        <taxon>Magnoliopsida</taxon>
        <taxon>eudicotyledons</taxon>
        <taxon>Gunneridae</taxon>
        <taxon>Pentapetalae</taxon>
        <taxon>asterids</taxon>
        <taxon>lamiids</taxon>
        <taxon>Solanales</taxon>
        <taxon>Solanaceae</taxon>
        <taxon>Solanoideae</taxon>
        <taxon>Solaneae</taxon>
        <taxon>Solanum</taxon>
    </lineage>
</organism>
<keyword evidence="2" id="KW-1185">Reference proteome</keyword>
<accession>A0A9J6A685</accession>
<proteinExistence type="predicted"/>
<comment type="caution">
    <text evidence="1">The sequence shown here is derived from an EMBL/GenBank/DDBJ whole genome shotgun (WGS) entry which is preliminary data.</text>
</comment>
<dbReference type="AlphaFoldDB" id="A0A9J6A685"/>
<reference evidence="1 2" key="1">
    <citation type="submission" date="2020-09" db="EMBL/GenBank/DDBJ databases">
        <title>De no assembly of potato wild relative species, Solanum commersonii.</title>
        <authorList>
            <person name="Cho K."/>
        </authorList>
    </citation>
    <scope>NUCLEOTIDE SEQUENCE [LARGE SCALE GENOMIC DNA]</scope>
    <source>
        <strain evidence="1">LZ3.2</strain>
        <tissue evidence="1">Leaf</tissue>
    </source>
</reference>